<gene>
    <name evidence="2" type="ORF">V2S66_16150</name>
</gene>
<dbReference type="InterPro" id="IPR046300">
    <property type="entry name" value="DUF6415"/>
</dbReference>
<dbReference type="Pfam" id="PF19979">
    <property type="entry name" value="DUF6415"/>
    <property type="match status" value="1"/>
</dbReference>
<dbReference type="Proteomes" id="UP001344658">
    <property type="component" value="Unassembled WGS sequence"/>
</dbReference>
<keyword evidence="3" id="KW-1185">Reference proteome</keyword>
<name>A0ABU7PDW9_9ACTN</name>
<organism evidence="2 3">
    <name type="scientific">Actinacidiphila polyblastidii</name>
    <dbReference type="NCBI Taxonomy" id="3110430"/>
    <lineage>
        <taxon>Bacteria</taxon>
        <taxon>Bacillati</taxon>
        <taxon>Actinomycetota</taxon>
        <taxon>Actinomycetes</taxon>
        <taxon>Kitasatosporales</taxon>
        <taxon>Streptomycetaceae</taxon>
        <taxon>Actinacidiphila</taxon>
    </lineage>
</organism>
<dbReference type="EMBL" id="JAZEWV010000011">
    <property type="protein sequence ID" value="MEE4543499.1"/>
    <property type="molecule type" value="Genomic_DNA"/>
</dbReference>
<feature type="region of interest" description="Disordered" evidence="1">
    <location>
        <begin position="1"/>
        <end position="21"/>
    </location>
</feature>
<proteinExistence type="predicted"/>
<protein>
    <submittedName>
        <fullName evidence="2">DUF6415 family natural product biosynthesis protein</fullName>
    </submittedName>
</protein>
<evidence type="ECO:0000256" key="1">
    <source>
        <dbReference type="SAM" id="MobiDB-lite"/>
    </source>
</evidence>
<comment type="caution">
    <text evidence="2">The sequence shown here is derived from an EMBL/GenBank/DDBJ whole genome shotgun (WGS) entry which is preliminary data.</text>
</comment>
<evidence type="ECO:0000313" key="3">
    <source>
        <dbReference type="Proteomes" id="UP001344658"/>
    </source>
</evidence>
<sequence length="152" mass="16870">MTPGAGTRTWWPTGPESEEPAVSRWLPPLDAAGLTDVLGLLRRWAWTGADSEALLDDVATALDDVAPCEEDVEEIVQRLRGHLMRLVDIAVSARVWQTSAYADTLIQRARVLRAEEMPDDHRRAVAHLRRMAWILGDLLDQLVTHDSVKGAA</sequence>
<evidence type="ECO:0000313" key="2">
    <source>
        <dbReference type="EMBL" id="MEE4543499.1"/>
    </source>
</evidence>
<reference evidence="2 3" key="1">
    <citation type="submission" date="2023-12" db="EMBL/GenBank/DDBJ databases">
        <title>Streptomyces sp. V4-01.</title>
        <authorList>
            <person name="Somphong A."/>
            <person name="Phongsopitanun W."/>
        </authorList>
    </citation>
    <scope>NUCLEOTIDE SEQUENCE [LARGE SCALE GENOMIC DNA]</scope>
    <source>
        <strain evidence="2 3">V4-01</strain>
    </source>
</reference>
<accession>A0ABU7PDW9</accession>
<dbReference type="RefSeq" id="WP_330795986.1">
    <property type="nucleotide sequence ID" value="NZ_JAZEWV010000011.1"/>
</dbReference>